<dbReference type="SFLD" id="SFLDG01148">
    <property type="entry name" value="Xi_(cytGST)"/>
    <property type="match status" value="1"/>
</dbReference>
<dbReference type="SFLD" id="SFLDG01206">
    <property type="entry name" value="Xi.1"/>
    <property type="match status" value="1"/>
</dbReference>
<feature type="domain" description="GST C-terminal" evidence="5">
    <location>
        <begin position="170"/>
        <end position="296"/>
    </location>
</feature>
<feature type="site" description="Lowers pKa of active site Cys" evidence="3">
    <location>
        <position position="296"/>
    </location>
</feature>
<evidence type="ECO:0000256" key="1">
    <source>
        <dbReference type="PIRSR" id="PIRSR015753-1"/>
    </source>
</evidence>
<feature type="site" description="Lowers pKa of active site Cys" evidence="3">
    <location>
        <position position="251"/>
    </location>
</feature>
<dbReference type="Gene3D" id="3.40.30.10">
    <property type="entry name" value="Glutaredoxin"/>
    <property type="match status" value="1"/>
</dbReference>
<dbReference type="EMBL" id="JH717986">
    <property type="protein sequence ID" value="EJC97697.1"/>
    <property type="molecule type" value="Genomic_DNA"/>
</dbReference>
<dbReference type="PROSITE" id="PS50405">
    <property type="entry name" value="GST_CTER"/>
    <property type="match status" value="1"/>
</dbReference>
<dbReference type="SUPFAM" id="SSF47616">
    <property type="entry name" value="GST C-terminal domain-like"/>
    <property type="match status" value="1"/>
</dbReference>
<dbReference type="OrthoDB" id="2309723at2759"/>
<dbReference type="Proteomes" id="UP000053630">
    <property type="component" value="Unassembled WGS sequence"/>
</dbReference>
<dbReference type="PANTHER" id="PTHR32419:SF6">
    <property type="entry name" value="GLUTATHIONE S-TRANSFERASE OMEGA-LIKE 1-RELATED"/>
    <property type="match status" value="1"/>
</dbReference>
<feature type="region of interest" description="Disordered" evidence="4">
    <location>
        <begin position="1"/>
        <end position="26"/>
    </location>
</feature>
<evidence type="ECO:0000256" key="4">
    <source>
        <dbReference type="SAM" id="MobiDB-lite"/>
    </source>
</evidence>
<feature type="compositionally biased region" description="Basic and acidic residues" evidence="4">
    <location>
        <begin position="12"/>
        <end position="24"/>
    </location>
</feature>
<feature type="binding site" evidence="2">
    <location>
        <begin position="143"/>
        <end position="144"/>
    </location>
    <ligand>
        <name>glutathione</name>
        <dbReference type="ChEBI" id="CHEBI:57925"/>
    </ligand>
</feature>
<dbReference type="Gene3D" id="1.20.1050.10">
    <property type="match status" value="1"/>
</dbReference>
<dbReference type="Pfam" id="PF13409">
    <property type="entry name" value="GST_N_2"/>
    <property type="match status" value="1"/>
</dbReference>
<dbReference type="CDD" id="cd03190">
    <property type="entry name" value="GST_C_Omega_like"/>
    <property type="match status" value="1"/>
</dbReference>
<dbReference type="InterPro" id="IPR016639">
    <property type="entry name" value="GST_Omega/GSH"/>
</dbReference>
<organism evidence="6 7">
    <name type="scientific">Fomitiporia mediterranea (strain MF3/22)</name>
    <name type="common">Grapevine white-rot fungus</name>
    <dbReference type="NCBI Taxonomy" id="694068"/>
    <lineage>
        <taxon>Eukaryota</taxon>
        <taxon>Fungi</taxon>
        <taxon>Dikarya</taxon>
        <taxon>Basidiomycota</taxon>
        <taxon>Agaricomycotina</taxon>
        <taxon>Agaricomycetes</taxon>
        <taxon>Hymenochaetales</taxon>
        <taxon>Hymenochaetaceae</taxon>
        <taxon>Fomitiporia</taxon>
    </lineage>
</organism>
<proteinExistence type="predicted"/>
<sequence length="319" mass="36240">MASDAGTGDQTDLTKLEREKDGSFKRQASSFRDTIVKGGKFGPESGRYHIYASFGCPWAHRTLIVRQVKGLGDIISVSIVSPRMDKDGWKFANIDPFPGTDVDTLNHADHIKDIYLKADPEYNARYTVPILWDKKLQTIVNNESSEIIRILNASFNDLLPPEKSSIDLYPEKHRIEIDSLNEWVYDGINNGVYKAGFAGTQEAYEKAVTQVFASLDRVEPLFEGKDFLIGNQLTEADVRLYTTAVRFDVAYHGIFKCNLRTIREGYPNIHRWLRQLYWKNPAFNSTTNFDHIKTGYHSIRTINPNLIVPIGPIPSIEPL</sequence>
<evidence type="ECO:0000256" key="3">
    <source>
        <dbReference type="PIRSR" id="PIRSR015753-3"/>
    </source>
</evidence>
<dbReference type="PIRSF" id="PIRSF015753">
    <property type="entry name" value="GST"/>
    <property type="match status" value="1"/>
</dbReference>
<name>R7SHD7_FOMME</name>
<evidence type="ECO:0000313" key="7">
    <source>
        <dbReference type="Proteomes" id="UP000053630"/>
    </source>
</evidence>
<gene>
    <name evidence="6" type="ORF">FOMMEDRAFT_130383</name>
</gene>
<dbReference type="GO" id="GO:0005737">
    <property type="term" value="C:cytoplasm"/>
    <property type="evidence" value="ECO:0007669"/>
    <property type="project" value="TreeGrafter"/>
</dbReference>
<dbReference type="InterPro" id="IPR004045">
    <property type="entry name" value="Glutathione_S-Trfase_N"/>
</dbReference>
<dbReference type="RefSeq" id="XP_007272109.1">
    <property type="nucleotide sequence ID" value="XM_007272047.1"/>
</dbReference>
<dbReference type="InterPro" id="IPR036249">
    <property type="entry name" value="Thioredoxin-like_sf"/>
</dbReference>
<evidence type="ECO:0000313" key="6">
    <source>
        <dbReference type="EMBL" id="EJC97697.1"/>
    </source>
</evidence>
<dbReference type="GO" id="GO:0004364">
    <property type="term" value="F:glutathione transferase activity"/>
    <property type="evidence" value="ECO:0007669"/>
    <property type="project" value="InterPro"/>
</dbReference>
<dbReference type="SFLD" id="SFLDS00019">
    <property type="entry name" value="Glutathione_Transferase_(cytos"/>
    <property type="match status" value="1"/>
</dbReference>
<keyword evidence="6" id="KW-0808">Transferase</keyword>
<dbReference type="InterPro" id="IPR047047">
    <property type="entry name" value="GST_Omega-like_C"/>
</dbReference>
<keyword evidence="7" id="KW-1185">Reference proteome</keyword>
<dbReference type="OMA" id="YQLFVSY"/>
<dbReference type="Pfam" id="PF13410">
    <property type="entry name" value="GST_C_2"/>
    <property type="match status" value="1"/>
</dbReference>
<dbReference type="AlphaFoldDB" id="R7SHD7"/>
<feature type="active site" description="Proton donor/acceptor" evidence="1">
    <location>
        <position position="193"/>
    </location>
</feature>
<evidence type="ECO:0000256" key="2">
    <source>
        <dbReference type="PIRSR" id="PIRSR015753-2"/>
    </source>
</evidence>
<dbReference type="SUPFAM" id="SSF52833">
    <property type="entry name" value="Thioredoxin-like"/>
    <property type="match status" value="1"/>
</dbReference>
<accession>R7SHD7</accession>
<dbReference type="KEGG" id="fme:FOMMEDRAFT_130383"/>
<dbReference type="eggNOG" id="KOG2903">
    <property type="taxonomic scope" value="Eukaryota"/>
</dbReference>
<evidence type="ECO:0000259" key="5">
    <source>
        <dbReference type="PROSITE" id="PS50405"/>
    </source>
</evidence>
<protein>
    <submittedName>
        <fullName evidence="6">Glutathione S-transferase</fullName>
    </submittedName>
</protein>
<feature type="binding site" evidence="2">
    <location>
        <position position="89"/>
    </location>
    <ligand>
        <name>glutathione</name>
        <dbReference type="ChEBI" id="CHEBI:57925"/>
    </ligand>
</feature>
<dbReference type="InterPro" id="IPR040079">
    <property type="entry name" value="Glutathione_S-Trfase"/>
</dbReference>
<dbReference type="GeneID" id="18671606"/>
<feature type="binding site" evidence="2">
    <location>
        <begin position="125"/>
        <end position="128"/>
    </location>
    <ligand>
        <name>glutathione</name>
        <dbReference type="ChEBI" id="CHEBI:57925"/>
    </ligand>
</feature>
<dbReference type="PANTHER" id="PTHR32419">
    <property type="entry name" value="GLUTATHIONYL-HYDROQUINONE REDUCTASE"/>
    <property type="match status" value="1"/>
</dbReference>
<reference evidence="7" key="1">
    <citation type="journal article" date="2012" name="Science">
        <title>The Paleozoic origin of enzymatic lignin decomposition reconstructed from 31 fungal genomes.</title>
        <authorList>
            <person name="Floudas D."/>
            <person name="Binder M."/>
            <person name="Riley R."/>
            <person name="Barry K."/>
            <person name="Blanchette R.A."/>
            <person name="Henrissat B."/>
            <person name="Martinez A.T."/>
            <person name="Otillar R."/>
            <person name="Spatafora J.W."/>
            <person name="Yadav J.S."/>
            <person name="Aerts A."/>
            <person name="Benoit I."/>
            <person name="Boyd A."/>
            <person name="Carlson A."/>
            <person name="Copeland A."/>
            <person name="Coutinho P.M."/>
            <person name="de Vries R.P."/>
            <person name="Ferreira P."/>
            <person name="Findley K."/>
            <person name="Foster B."/>
            <person name="Gaskell J."/>
            <person name="Glotzer D."/>
            <person name="Gorecki P."/>
            <person name="Heitman J."/>
            <person name="Hesse C."/>
            <person name="Hori C."/>
            <person name="Igarashi K."/>
            <person name="Jurgens J.A."/>
            <person name="Kallen N."/>
            <person name="Kersten P."/>
            <person name="Kohler A."/>
            <person name="Kuees U."/>
            <person name="Kumar T.K.A."/>
            <person name="Kuo A."/>
            <person name="LaButti K."/>
            <person name="Larrondo L.F."/>
            <person name="Lindquist E."/>
            <person name="Ling A."/>
            <person name="Lombard V."/>
            <person name="Lucas S."/>
            <person name="Lundell T."/>
            <person name="Martin R."/>
            <person name="McLaughlin D.J."/>
            <person name="Morgenstern I."/>
            <person name="Morin E."/>
            <person name="Murat C."/>
            <person name="Nagy L.G."/>
            <person name="Nolan M."/>
            <person name="Ohm R.A."/>
            <person name="Patyshakuliyeva A."/>
            <person name="Rokas A."/>
            <person name="Ruiz-Duenas F.J."/>
            <person name="Sabat G."/>
            <person name="Salamov A."/>
            <person name="Samejima M."/>
            <person name="Schmutz J."/>
            <person name="Slot J.C."/>
            <person name="St John F."/>
            <person name="Stenlid J."/>
            <person name="Sun H."/>
            <person name="Sun S."/>
            <person name="Syed K."/>
            <person name="Tsang A."/>
            <person name="Wiebenga A."/>
            <person name="Young D."/>
            <person name="Pisabarro A."/>
            <person name="Eastwood D.C."/>
            <person name="Martin F."/>
            <person name="Cullen D."/>
            <person name="Grigoriev I.V."/>
            <person name="Hibbett D.S."/>
        </authorList>
    </citation>
    <scope>NUCLEOTIDE SEQUENCE [LARGE SCALE GENOMIC DNA]</scope>
    <source>
        <strain evidence="7">MF3/22</strain>
    </source>
</reference>
<feature type="active site" description="Nucleophile" evidence="1">
    <location>
        <position position="56"/>
    </location>
</feature>
<dbReference type="InterPro" id="IPR010987">
    <property type="entry name" value="Glutathione-S-Trfase_C-like"/>
</dbReference>
<dbReference type="InterPro" id="IPR036282">
    <property type="entry name" value="Glutathione-S-Trfase_C_sf"/>
</dbReference>